<dbReference type="PANTHER" id="PTHR46179">
    <property type="entry name" value="ZINC FINGER PROTEIN"/>
    <property type="match status" value="1"/>
</dbReference>
<dbReference type="SUPFAM" id="SSF54695">
    <property type="entry name" value="POZ domain"/>
    <property type="match status" value="1"/>
</dbReference>
<gene>
    <name evidence="13" type="primary">LOC108673356</name>
</gene>
<dbReference type="AlphaFoldDB" id="A0A8B7NSI1"/>
<dbReference type="Pfam" id="PF00096">
    <property type="entry name" value="zf-C2H2"/>
    <property type="match status" value="1"/>
</dbReference>
<dbReference type="PROSITE" id="PS50157">
    <property type="entry name" value="ZINC_FINGER_C2H2_2"/>
    <property type="match status" value="2"/>
</dbReference>
<feature type="domain" description="C2H2-type" evidence="11">
    <location>
        <begin position="994"/>
        <end position="1022"/>
    </location>
</feature>
<feature type="domain" description="C2H2-type" evidence="11">
    <location>
        <begin position="843"/>
        <end position="871"/>
    </location>
</feature>
<accession>A0A8B7NSI1</accession>
<evidence type="ECO:0000313" key="12">
    <source>
        <dbReference type="Proteomes" id="UP000694843"/>
    </source>
</evidence>
<dbReference type="RefSeq" id="XP_018016660.1">
    <property type="nucleotide sequence ID" value="XM_018161171.2"/>
</dbReference>
<evidence type="ECO:0000256" key="7">
    <source>
        <dbReference type="ARBA" id="ARBA00023242"/>
    </source>
</evidence>
<dbReference type="PROSITE" id="PS00028">
    <property type="entry name" value="ZINC_FINGER_C2H2_1"/>
    <property type="match status" value="2"/>
</dbReference>
<dbReference type="SMART" id="SM00355">
    <property type="entry name" value="ZnF_C2H2"/>
    <property type="match status" value="5"/>
</dbReference>
<dbReference type="Proteomes" id="UP000694843">
    <property type="component" value="Unplaced"/>
</dbReference>
<dbReference type="Pfam" id="PF00651">
    <property type="entry name" value="BTB"/>
    <property type="match status" value="1"/>
</dbReference>
<dbReference type="GO" id="GO:0005634">
    <property type="term" value="C:nucleus"/>
    <property type="evidence" value="ECO:0007669"/>
    <property type="project" value="UniProtKB-SubCell"/>
</dbReference>
<dbReference type="OrthoDB" id="10069414at2759"/>
<dbReference type="InterPro" id="IPR013087">
    <property type="entry name" value="Znf_C2H2_type"/>
</dbReference>
<comment type="subcellular location">
    <subcellularLocation>
        <location evidence="1">Nucleus</location>
    </subcellularLocation>
</comment>
<keyword evidence="7" id="KW-0539">Nucleus</keyword>
<dbReference type="InterPro" id="IPR011333">
    <property type="entry name" value="SKP1/BTB/POZ_sf"/>
</dbReference>
<keyword evidence="6" id="KW-0804">Transcription</keyword>
<evidence type="ECO:0000313" key="13">
    <source>
        <dbReference type="RefSeq" id="XP_018016660.1"/>
    </source>
</evidence>
<keyword evidence="12" id="KW-1185">Reference proteome</keyword>
<dbReference type="PROSITE" id="PS50097">
    <property type="entry name" value="BTB"/>
    <property type="match status" value="1"/>
</dbReference>
<dbReference type="Gene3D" id="3.30.160.60">
    <property type="entry name" value="Classic Zinc Finger"/>
    <property type="match status" value="1"/>
</dbReference>
<dbReference type="GO" id="GO:0006357">
    <property type="term" value="P:regulation of transcription by RNA polymerase II"/>
    <property type="evidence" value="ECO:0007669"/>
    <property type="project" value="TreeGrafter"/>
</dbReference>
<feature type="compositionally biased region" description="Polar residues" evidence="9">
    <location>
        <begin position="262"/>
        <end position="287"/>
    </location>
</feature>
<evidence type="ECO:0000259" key="10">
    <source>
        <dbReference type="PROSITE" id="PS50097"/>
    </source>
</evidence>
<proteinExistence type="predicted"/>
<keyword evidence="2" id="KW-0479">Metal-binding</keyword>
<evidence type="ECO:0000256" key="5">
    <source>
        <dbReference type="ARBA" id="ARBA00023015"/>
    </source>
</evidence>
<dbReference type="InterPro" id="IPR000210">
    <property type="entry name" value="BTB/POZ_dom"/>
</dbReference>
<organism evidence="12 13">
    <name type="scientific">Hyalella azteca</name>
    <name type="common">Amphipod</name>
    <dbReference type="NCBI Taxonomy" id="294128"/>
    <lineage>
        <taxon>Eukaryota</taxon>
        <taxon>Metazoa</taxon>
        <taxon>Ecdysozoa</taxon>
        <taxon>Arthropoda</taxon>
        <taxon>Crustacea</taxon>
        <taxon>Multicrustacea</taxon>
        <taxon>Malacostraca</taxon>
        <taxon>Eumalacostraca</taxon>
        <taxon>Peracarida</taxon>
        <taxon>Amphipoda</taxon>
        <taxon>Senticaudata</taxon>
        <taxon>Talitrida</taxon>
        <taxon>Talitroidea</taxon>
        <taxon>Hyalellidae</taxon>
        <taxon>Hyalella</taxon>
    </lineage>
</organism>
<evidence type="ECO:0000256" key="1">
    <source>
        <dbReference type="ARBA" id="ARBA00004123"/>
    </source>
</evidence>
<dbReference type="KEGG" id="hazt:108673356"/>
<feature type="compositionally biased region" description="Polar residues" evidence="9">
    <location>
        <begin position="299"/>
        <end position="309"/>
    </location>
</feature>
<evidence type="ECO:0000256" key="2">
    <source>
        <dbReference type="ARBA" id="ARBA00022723"/>
    </source>
</evidence>
<dbReference type="InterPro" id="IPR036236">
    <property type="entry name" value="Znf_C2H2_sf"/>
</dbReference>
<dbReference type="PANTHER" id="PTHR46179:SF13">
    <property type="entry name" value="C2H2-TYPE DOMAIN-CONTAINING PROTEIN"/>
    <property type="match status" value="1"/>
</dbReference>
<evidence type="ECO:0000256" key="9">
    <source>
        <dbReference type="SAM" id="MobiDB-lite"/>
    </source>
</evidence>
<reference evidence="13" key="1">
    <citation type="submission" date="2025-08" db="UniProtKB">
        <authorList>
            <consortium name="RefSeq"/>
        </authorList>
    </citation>
    <scope>IDENTIFICATION</scope>
    <source>
        <tissue evidence="13">Whole organism</tissue>
    </source>
</reference>
<evidence type="ECO:0000256" key="4">
    <source>
        <dbReference type="ARBA" id="ARBA00022833"/>
    </source>
</evidence>
<name>A0A8B7NSI1_HYAAZ</name>
<dbReference type="GO" id="GO:0008270">
    <property type="term" value="F:zinc ion binding"/>
    <property type="evidence" value="ECO:0007669"/>
    <property type="project" value="UniProtKB-KW"/>
</dbReference>
<sequence length="1203" mass="130489">MIMEASKDTNDPSIDTAPVAELEIKKGNSNLMPCALVVSDWSATLSSCLLHCFDEGKYCDLIIKFSNENYVKVHRVVLESCCSLARVGVTTTTAPHVVHAHPHVTADLLCPLIRFLYTGAITLNTDLLRLARLIKLTLLLDCVRKLGSSYSTSLDSDFDEAITGVYNSLETPSPLLHTQREHSENCDALCTEVEVPSSDAESCETSNAIVEEIDAVASMSGKRSSDSTANFSSKSIPNVTCESQFDCTSREREVMNANNLFSDTSTKVNGMNSYGPTPSLEPKNTQGGQPGSLVDGDITPQTCNPNSNVEHSDRTIDCRSITTSPVNAELESHTREIDSREVNNVRNSERITTEMISSSNTSKGSCSYSSENEADIMHFSNKILNSLPVQSTVSHPSSSVSIFPNMPTSEPTIPAVNSHSDRVSNTGINSQTESIVKNSQSSCEAAFDALLRGKLTSPPSTKPTSAVGSSSVPAFSATVRQGGNSRGASASNILLLPTNSQILEKVNAAARRRGRALHSDVPRPTRFHLDDLDEVSAFDQTSSSISSKPPVAQFFKDFSMKDDEFSSPSASIFPETFNDVTKQTVSNYYTSNDSKNTSALFHRSVISTSGASPIKSLVTTKDSVIANKETQGCPADPGVDNGVDDHCVNKEMTCEEEKPLKKYKRSYQTEEVLELSNVNSSSKTSVREISEITNASNVSVSIASDTIAAPTASTSASSIPATVQVLSALSSPRKELKNSFNCYEIKPRDNQSYEVVPSSVSVKSKFSHTVEASPSELNNHTKIITEVLKKYPNLVKDKKNVKLRILKHSLAKKSPRDATVAHTVVSSGATATSVRLSTRKVNYECSKCSLPFTSLFSLKTHILKTHEEPSDVLEQSENNLHRFLRQPRLSSSHADPKTYQREAHLAVQMKCKKCDFEATKESDFTVHMLTHFTVHKCGLCDFVGCTEDMLRHHASVHKLNSYACSSCSVSFKSLGALQGHVQAKVCQKKKVASFACPNCTETFSKSYNLKAHLKARHKTIKSKINTTQTPTSEINKDVSTNEIVTSSFADLNFDARYMKQNTDAGTRIIPSDIQHAATDGSTLEDDSCASSSFVVGNEVRQGTINSNSSLIEIVGTPTDCVMPVLTNPLAPGTIIELLPISSQHEHTALQSTAWMCVSYGLTPNSFATQAHSPNIPLKDVQVSNVADNSVTNNTSGNGQPMSL</sequence>
<dbReference type="GeneID" id="108673356"/>
<keyword evidence="5" id="KW-0805">Transcription regulation</keyword>
<evidence type="ECO:0000256" key="3">
    <source>
        <dbReference type="ARBA" id="ARBA00022771"/>
    </source>
</evidence>
<dbReference type="InterPro" id="IPR051061">
    <property type="entry name" value="Zinc_finger_trans_reg"/>
</dbReference>
<keyword evidence="4" id="KW-0862">Zinc</keyword>
<evidence type="ECO:0000256" key="6">
    <source>
        <dbReference type="ARBA" id="ARBA00023163"/>
    </source>
</evidence>
<dbReference type="Gene3D" id="3.30.710.10">
    <property type="entry name" value="Potassium Channel Kv1.1, Chain A"/>
    <property type="match status" value="1"/>
</dbReference>
<protein>
    <submittedName>
        <fullName evidence="13">Uncharacterized protein LOC108673356</fullName>
    </submittedName>
</protein>
<keyword evidence="3 8" id="KW-0863">Zinc-finger</keyword>
<feature type="region of interest" description="Disordered" evidence="9">
    <location>
        <begin position="262"/>
        <end position="315"/>
    </location>
</feature>
<dbReference type="SUPFAM" id="SSF57667">
    <property type="entry name" value="beta-beta-alpha zinc fingers"/>
    <property type="match status" value="1"/>
</dbReference>
<evidence type="ECO:0000256" key="8">
    <source>
        <dbReference type="PROSITE-ProRule" id="PRU00042"/>
    </source>
</evidence>
<evidence type="ECO:0000259" key="11">
    <source>
        <dbReference type="PROSITE" id="PS50157"/>
    </source>
</evidence>
<feature type="domain" description="BTB" evidence="10">
    <location>
        <begin position="59"/>
        <end position="125"/>
    </location>
</feature>